<dbReference type="AlphaFoldDB" id="A0A0D8HL23"/>
<protein>
    <submittedName>
        <fullName evidence="1">Uncharacterized protein</fullName>
    </submittedName>
</protein>
<sequence length="59" mass="6754">MIYICDRMGHVDIFTTEIYARADTEFKCEALEKACPNMISLDLPGWKDYADILAFLTCS</sequence>
<dbReference type="EMBL" id="JXYS01000008">
    <property type="protein sequence ID" value="KJF18715.1"/>
    <property type="molecule type" value="Genomic_DNA"/>
</dbReference>
<organism evidence="1 2">
    <name type="scientific">Acidithrix ferrooxidans</name>
    <dbReference type="NCBI Taxonomy" id="1280514"/>
    <lineage>
        <taxon>Bacteria</taxon>
        <taxon>Bacillati</taxon>
        <taxon>Actinomycetota</taxon>
        <taxon>Acidimicrobiia</taxon>
        <taxon>Acidimicrobiales</taxon>
        <taxon>Acidimicrobiaceae</taxon>
        <taxon>Acidithrix</taxon>
    </lineage>
</organism>
<gene>
    <name evidence="1" type="ORF">AXFE_04020</name>
</gene>
<dbReference type="Proteomes" id="UP000032360">
    <property type="component" value="Unassembled WGS sequence"/>
</dbReference>
<proteinExistence type="predicted"/>
<accession>A0A0D8HL23</accession>
<comment type="caution">
    <text evidence="1">The sequence shown here is derived from an EMBL/GenBank/DDBJ whole genome shotgun (WGS) entry which is preliminary data.</text>
</comment>
<evidence type="ECO:0000313" key="1">
    <source>
        <dbReference type="EMBL" id="KJF18715.1"/>
    </source>
</evidence>
<name>A0A0D8HL23_9ACTN</name>
<keyword evidence="2" id="KW-1185">Reference proteome</keyword>
<evidence type="ECO:0000313" key="2">
    <source>
        <dbReference type="Proteomes" id="UP000032360"/>
    </source>
</evidence>
<reference evidence="1 2" key="1">
    <citation type="submission" date="2015-01" db="EMBL/GenBank/DDBJ databases">
        <title>Draft genome of the acidophilic iron oxidizer Acidithrix ferrooxidans strain Py-F3.</title>
        <authorList>
            <person name="Poehlein A."/>
            <person name="Eisen S."/>
            <person name="Schloemann M."/>
            <person name="Johnson B.D."/>
            <person name="Daniel R."/>
            <person name="Muehling M."/>
        </authorList>
    </citation>
    <scope>NUCLEOTIDE SEQUENCE [LARGE SCALE GENOMIC DNA]</scope>
    <source>
        <strain evidence="1 2">Py-F3</strain>
    </source>
</reference>